<gene>
    <name evidence="3" type="ORF">A3H16_01635</name>
</gene>
<evidence type="ECO:0000313" key="4">
    <source>
        <dbReference type="Proteomes" id="UP000178601"/>
    </source>
</evidence>
<dbReference type="InterPro" id="IPR039068">
    <property type="entry name" value="PqqC-like"/>
</dbReference>
<dbReference type="Proteomes" id="UP000178601">
    <property type="component" value="Unassembled WGS sequence"/>
</dbReference>
<dbReference type="Gene3D" id="1.20.910.10">
    <property type="entry name" value="Heme oxygenase-like"/>
    <property type="match status" value="1"/>
</dbReference>
<dbReference type="PANTHER" id="PTHR40279:SF3">
    <property type="entry name" value="4-AMINOBENZOATE SYNTHASE"/>
    <property type="match status" value="1"/>
</dbReference>
<proteinExistence type="predicted"/>
<evidence type="ECO:0000259" key="2">
    <source>
        <dbReference type="Pfam" id="PF03070"/>
    </source>
</evidence>
<organism evidence="3 4">
    <name type="scientific">Candidatus Kaiserbacteria bacterium RIFCSPLOWO2_12_FULL_53_8</name>
    <dbReference type="NCBI Taxonomy" id="1798529"/>
    <lineage>
        <taxon>Bacteria</taxon>
        <taxon>Candidatus Kaiseribacteriota</taxon>
    </lineage>
</organism>
<dbReference type="SUPFAM" id="SSF48613">
    <property type="entry name" value="Heme oxygenase-like"/>
    <property type="match status" value="1"/>
</dbReference>
<keyword evidence="1" id="KW-0560">Oxidoreductase</keyword>
<dbReference type="AlphaFoldDB" id="A0A1F6FZN1"/>
<evidence type="ECO:0000256" key="1">
    <source>
        <dbReference type="ARBA" id="ARBA00023002"/>
    </source>
</evidence>
<comment type="caution">
    <text evidence="3">The sequence shown here is derived from an EMBL/GenBank/DDBJ whole genome shotgun (WGS) entry which is preliminary data.</text>
</comment>
<feature type="domain" description="Thiaminase-2/PQQC" evidence="2">
    <location>
        <begin position="15"/>
        <end position="172"/>
    </location>
</feature>
<dbReference type="SMART" id="SM01236">
    <property type="entry name" value="Haem_oxygenase_2"/>
    <property type="match status" value="1"/>
</dbReference>
<reference evidence="3 4" key="1">
    <citation type="journal article" date="2016" name="Nat. Commun.">
        <title>Thousands of microbial genomes shed light on interconnected biogeochemical processes in an aquifer system.</title>
        <authorList>
            <person name="Anantharaman K."/>
            <person name="Brown C.T."/>
            <person name="Hug L.A."/>
            <person name="Sharon I."/>
            <person name="Castelle C.J."/>
            <person name="Probst A.J."/>
            <person name="Thomas B.C."/>
            <person name="Singh A."/>
            <person name="Wilkins M.J."/>
            <person name="Karaoz U."/>
            <person name="Brodie E.L."/>
            <person name="Williams K.H."/>
            <person name="Hubbard S.S."/>
            <person name="Banfield J.F."/>
        </authorList>
    </citation>
    <scope>NUCLEOTIDE SEQUENCE [LARGE SCALE GENOMIC DNA]</scope>
</reference>
<dbReference type="PANTHER" id="PTHR40279">
    <property type="entry name" value="PQQC-LIKE PROTEIN"/>
    <property type="match status" value="1"/>
</dbReference>
<sequence>MHLSSAIEDLVKTRSLLKHPFYQAWSKGELTLKDLQGYAKEYYYAAKSVPVVMETIRKNAPHTLTQIQRETFAKNAREEVEHIELWERFASSLGITQDELNVYEPTQTVKDAVTLIVEQAELGFEEGVAAMYAFECELPAISESKISGLQKFYNLNSADAHAYFNEHMAEEKHLCFWRALLDHFGEEKYEDCLHTARGTVAAQNILLDGVIERYMPAMSCGCA</sequence>
<dbReference type="Pfam" id="PF03070">
    <property type="entry name" value="TENA_THI-4"/>
    <property type="match status" value="1"/>
</dbReference>
<dbReference type="GO" id="GO:0016491">
    <property type="term" value="F:oxidoreductase activity"/>
    <property type="evidence" value="ECO:0007669"/>
    <property type="project" value="UniProtKB-KW"/>
</dbReference>
<dbReference type="InterPro" id="IPR004305">
    <property type="entry name" value="Thiaminase-2/PQQC"/>
</dbReference>
<protein>
    <recommendedName>
        <fullName evidence="2">Thiaminase-2/PQQC domain-containing protein</fullName>
    </recommendedName>
</protein>
<accession>A0A1F6FZN1</accession>
<name>A0A1F6FZN1_9BACT</name>
<evidence type="ECO:0000313" key="3">
    <source>
        <dbReference type="EMBL" id="OGG91325.1"/>
    </source>
</evidence>
<dbReference type="EMBL" id="MFMQ01000056">
    <property type="protein sequence ID" value="OGG91325.1"/>
    <property type="molecule type" value="Genomic_DNA"/>
</dbReference>
<dbReference type="InterPro" id="IPR016084">
    <property type="entry name" value="Haem_Oase-like_multi-hlx"/>
</dbReference>